<keyword evidence="9" id="KW-1185">Reference proteome</keyword>
<dbReference type="PANTHER" id="PTHR11274">
    <property type="entry name" value="RAD25/XP-B DNA REPAIR HELICASE"/>
    <property type="match status" value="1"/>
</dbReference>
<feature type="transmembrane region" description="Helical" evidence="6">
    <location>
        <begin position="6"/>
        <end position="25"/>
    </location>
</feature>
<dbReference type="GO" id="GO:0043138">
    <property type="term" value="F:3'-5' DNA helicase activity"/>
    <property type="evidence" value="ECO:0007669"/>
    <property type="project" value="TreeGrafter"/>
</dbReference>
<sequence>MIIGENMILMYILYITYNIFIYHYLNPYINKFKHDSSINTILLGKVGDNAIDIPIANDFIQISFNFASRRQEAQRLGRIIRPKNKANEKKNINDPKKKKNI</sequence>
<reference evidence="8 9" key="1">
    <citation type="submission" date="2013-02" db="EMBL/GenBank/DDBJ databases">
        <title>The Genome Sequence of Plasmodium falciparum NF54.</title>
        <authorList>
            <consortium name="The Broad Institute Genome Sequencing Platform"/>
            <consortium name="The Broad Institute Genome Sequencing Center for Infectious Disease"/>
            <person name="Neafsey D."/>
            <person name="Cheeseman I."/>
            <person name="Volkman S."/>
            <person name="Adams J."/>
            <person name="Walker B."/>
            <person name="Young S.K."/>
            <person name="Zeng Q."/>
            <person name="Gargeya S."/>
            <person name="Fitzgerald M."/>
            <person name="Haas B."/>
            <person name="Abouelleil A."/>
            <person name="Alvarado L."/>
            <person name="Arachchi H.M."/>
            <person name="Berlin A.M."/>
            <person name="Chapman S.B."/>
            <person name="Dewar J."/>
            <person name="Goldberg J."/>
            <person name="Griggs A."/>
            <person name="Gujja S."/>
            <person name="Hansen M."/>
            <person name="Howarth C."/>
            <person name="Imamovic A."/>
            <person name="Larimer J."/>
            <person name="McCowan C."/>
            <person name="Murphy C."/>
            <person name="Neiman D."/>
            <person name="Pearson M."/>
            <person name="Priest M."/>
            <person name="Roberts A."/>
            <person name="Saif S."/>
            <person name="Shea T."/>
            <person name="Sisk P."/>
            <person name="Sykes S."/>
            <person name="Wortman J."/>
            <person name="Nusbaum C."/>
            <person name="Birren B."/>
        </authorList>
    </citation>
    <scope>NUCLEOTIDE SEQUENCE [LARGE SCALE GENOMIC DNA]</scope>
    <source>
        <strain evidence="8 9">NF54</strain>
    </source>
</reference>
<dbReference type="GO" id="GO:0097550">
    <property type="term" value="C:transcription preinitiation complex"/>
    <property type="evidence" value="ECO:0007669"/>
    <property type="project" value="TreeGrafter"/>
</dbReference>
<evidence type="ECO:0000256" key="1">
    <source>
        <dbReference type="ARBA" id="ARBA00022741"/>
    </source>
</evidence>
<dbReference type="GO" id="GO:0006367">
    <property type="term" value="P:transcription initiation at RNA polymerase II promoter"/>
    <property type="evidence" value="ECO:0007669"/>
    <property type="project" value="TreeGrafter"/>
</dbReference>
<dbReference type="GO" id="GO:0005675">
    <property type="term" value="C:transcription factor TFIIH holo complex"/>
    <property type="evidence" value="ECO:0007669"/>
    <property type="project" value="TreeGrafter"/>
</dbReference>
<proteinExistence type="predicted"/>
<dbReference type="AlphaFoldDB" id="W7K4I9"/>
<dbReference type="GO" id="GO:0005524">
    <property type="term" value="F:ATP binding"/>
    <property type="evidence" value="ECO:0007669"/>
    <property type="project" value="UniProtKB-KW"/>
</dbReference>
<feature type="compositionally biased region" description="Basic and acidic residues" evidence="5">
    <location>
        <begin position="85"/>
        <end position="95"/>
    </location>
</feature>
<evidence type="ECO:0000256" key="5">
    <source>
        <dbReference type="SAM" id="MobiDB-lite"/>
    </source>
</evidence>
<keyword evidence="1" id="KW-0547">Nucleotide-binding</keyword>
<dbReference type="GO" id="GO:0000112">
    <property type="term" value="C:nucleotide-excision repair factor 3 complex"/>
    <property type="evidence" value="ECO:0007669"/>
    <property type="project" value="TreeGrafter"/>
</dbReference>
<evidence type="ECO:0000313" key="9">
    <source>
        <dbReference type="Proteomes" id="UP000030673"/>
    </source>
</evidence>
<organism evidence="8 9">
    <name type="scientific">Plasmodium falciparum (isolate NF54)</name>
    <dbReference type="NCBI Taxonomy" id="5843"/>
    <lineage>
        <taxon>Eukaryota</taxon>
        <taxon>Sar</taxon>
        <taxon>Alveolata</taxon>
        <taxon>Apicomplexa</taxon>
        <taxon>Aconoidasida</taxon>
        <taxon>Haemosporida</taxon>
        <taxon>Plasmodiidae</taxon>
        <taxon>Plasmodium</taxon>
        <taxon>Plasmodium (Laverania)</taxon>
    </lineage>
</organism>
<dbReference type="PANTHER" id="PTHR11274:SF0">
    <property type="entry name" value="GENERAL TRANSCRIPTION AND DNA REPAIR FACTOR IIH HELICASE SUBUNIT XPB"/>
    <property type="match status" value="1"/>
</dbReference>
<dbReference type="InterPro" id="IPR050615">
    <property type="entry name" value="ATP-dep_DNA_Helicase"/>
</dbReference>
<evidence type="ECO:0000256" key="4">
    <source>
        <dbReference type="ARBA" id="ARBA00022840"/>
    </source>
</evidence>
<evidence type="ECO:0000256" key="2">
    <source>
        <dbReference type="ARBA" id="ARBA00022801"/>
    </source>
</evidence>
<feature type="region of interest" description="Disordered" evidence="5">
    <location>
        <begin position="78"/>
        <end position="101"/>
    </location>
</feature>
<keyword evidence="2" id="KW-0378">Hydrolase</keyword>
<keyword evidence="6" id="KW-0472">Membrane</keyword>
<dbReference type="InterPro" id="IPR027417">
    <property type="entry name" value="P-loop_NTPase"/>
</dbReference>
<protein>
    <recommendedName>
        <fullName evidence="7">ERCC3/RAD25/XPB helicase C-terminal domain-containing protein</fullName>
    </recommendedName>
</protein>
<dbReference type="Pfam" id="PF16203">
    <property type="entry name" value="ERCC3_RAD25_C"/>
    <property type="match status" value="1"/>
</dbReference>
<dbReference type="Gene3D" id="3.40.50.300">
    <property type="entry name" value="P-loop containing nucleotide triphosphate hydrolases"/>
    <property type="match status" value="1"/>
</dbReference>
<keyword evidence="3" id="KW-0347">Helicase</keyword>
<dbReference type="Proteomes" id="UP000030673">
    <property type="component" value="Unassembled WGS sequence"/>
</dbReference>
<gene>
    <name evidence="8" type="ORF">PFNF54_03315</name>
</gene>
<name>W7K4I9_PLAFO</name>
<keyword evidence="6" id="KW-0812">Transmembrane</keyword>
<feature type="domain" description="ERCC3/RAD25/XPB helicase C-terminal" evidence="7">
    <location>
        <begin position="29"/>
        <end position="90"/>
    </location>
</feature>
<evidence type="ECO:0000256" key="6">
    <source>
        <dbReference type="SAM" id="Phobius"/>
    </source>
</evidence>
<evidence type="ECO:0000313" key="8">
    <source>
        <dbReference type="EMBL" id="EWC87715.1"/>
    </source>
</evidence>
<dbReference type="GO" id="GO:0016787">
    <property type="term" value="F:hydrolase activity"/>
    <property type="evidence" value="ECO:0007669"/>
    <property type="project" value="UniProtKB-KW"/>
</dbReference>
<keyword evidence="4" id="KW-0067">ATP-binding</keyword>
<keyword evidence="6" id="KW-1133">Transmembrane helix</keyword>
<dbReference type="InterPro" id="IPR032438">
    <property type="entry name" value="ERCC3_RAD25_C"/>
</dbReference>
<evidence type="ECO:0000259" key="7">
    <source>
        <dbReference type="Pfam" id="PF16203"/>
    </source>
</evidence>
<accession>W7K4I9</accession>
<evidence type="ECO:0000256" key="3">
    <source>
        <dbReference type="ARBA" id="ARBA00022806"/>
    </source>
</evidence>
<dbReference type="EMBL" id="KE123837">
    <property type="protein sequence ID" value="EWC87715.1"/>
    <property type="molecule type" value="Genomic_DNA"/>
</dbReference>